<accession>A0A927GXK7</accession>
<dbReference type="EMBL" id="JACXJA010000003">
    <property type="protein sequence ID" value="MBD2860926.1"/>
    <property type="molecule type" value="Genomic_DNA"/>
</dbReference>
<dbReference type="Proteomes" id="UP000639396">
    <property type="component" value="Unassembled WGS sequence"/>
</dbReference>
<evidence type="ECO:0000313" key="3">
    <source>
        <dbReference type="Proteomes" id="UP000639396"/>
    </source>
</evidence>
<organism evidence="2 3">
    <name type="scientific">Paenibacillus oceani</name>
    <dbReference type="NCBI Taxonomy" id="2772510"/>
    <lineage>
        <taxon>Bacteria</taxon>
        <taxon>Bacillati</taxon>
        <taxon>Bacillota</taxon>
        <taxon>Bacilli</taxon>
        <taxon>Bacillales</taxon>
        <taxon>Paenibacillaceae</taxon>
        <taxon>Paenibacillus</taxon>
    </lineage>
</organism>
<evidence type="ECO:0000313" key="2">
    <source>
        <dbReference type="EMBL" id="MBD2860926.1"/>
    </source>
</evidence>
<dbReference type="PANTHER" id="PTHR43630:SF2">
    <property type="entry name" value="GLYCOSYLTRANSFERASE"/>
    <property type="match status" value="1"/>
</dbReference>
<dbReference type="InterPro" id="IPR029044">
    <property type="entry name" value="Nucleotide-diphossugar_trans"/>
</dbReference>
<feature type="domain" description="Glycosyltransferase 2-like" evidence="1">
    <location>
        <begin position="1"/>
        <end position="125"/>
    </location>
</feature>
<gene>
    <name evidence="2" type="ORF">IDH45_02860</name>
</gene>
<dbReference type="Gene3D" id="3.90.550.10">
    <property type="entry name" value="Spore Coat Polysaccharide Biosynthesis Protein SpsA, Chain A"/>
    <property type="match status" value="1"/>
</dbReference>
<reference evidence="2" key="1">
    <citation type="submission" date="2020-09" db="EMBL/GenBank/DDBJ databases">
        <title>A novel bacterium of genus Paenibacillus, isolated from South China Sea.</title>
        <authorList>
            <person name="Huang H."/>
            <person name="Mo K."/>
            <person name="Hu Y."/>
        </authorList>
    </citation>
    <scope>NUCLEOTIDE SEQUENCE</scope>
    <source>
        <strain evidence="2">IB182363</strain>
    </source>
</reference>
<dbReference type="AlphaFoldDB" id="A0A927GXK7"/>
<evidence type="ECO:0000259" key="1">
    <source>
        <dbReference type="Pfam" id="PF00535"/>
    </source>
</evidence>
<dbReference type="InterPro" id="IPR001173">
    <property type="entry name" value="Glyco_trans_2-like"/>
</dbReference>
<name>A0A927GXK7_9BACL</name>
<keyword evidence="3" id="KW-1185">Reference proteome</keyword>
<dbReference type="Pfam" id="PF00535">
    <property type="entry name" value="Glycos_transf_2"/>
    <property type="match status" value="1"/>
</dbReference>
<sequence>MIVRNEADRYLRRALESHLDYIDEAVIIDDGSTDDTVDVCREVLSGIPLHLVSNERSSFHHEVTLRKQQWAETAGRNPDWILNMDADEWFEPGSKAAIEQIVAQRSYDAVYFRLYDMWSETHYREDAYWRAHLVYRPFLVRYKADLPCTWKETPQHCGRFPLTISQFSYWCHPLRVKHMGWAREQDRRAKYERYMRLDSEGRYGWKEQYESILDPAPNTIAWEG</sequence>
<dbReference type="SUPFAM" id="SSF53448">
    <property type="entry name" value="Nucleotide-diphospho-sugar transferases"/>
    <property type="match status" value="1"/>
</dbReference>
<proteinExistence type="predicted"/>
<comment type="caution">
    <text evidence="2">The sequence shown here is derived from an EMBL/GenBank/DDBJ whole genome shotgun (WGS) entry which is preliminary data.</text>
</comment>
<dbReference type="PANTHER" id="PTHR43630">
    <property type="entry name" value="POLY-BETA-1,6-N-ACETYL-D-GLUCOSAMINE SYNTHASE"/>
    <property type="match status" value="1"/>
</dbReference>
<protein>
    <submittedName>
        <fullName evidence="2">Glycosyltransferase</fullName>
    </submittedName>
</protein>